<evidence type="ECO:0000313" key="3">
    <source>
        <dbReference type="Proteomes" id="UP000194153"/>
    </source>
</evidence>
<evidence type="ECO:0000256" key="1">
    <source>
        <dbReference type="SAM" id="MobiDB-lite"/>
    </source>
</evidence>
<dbReference type="Proteomes" id="UP000194153">
    <property type="component" value="Unassembled WGS sequence"/>
</dbReference>
<organism evidence="2 3">
    <name type="scientific">Geoanaerobacter pelophilus</name>
    <dbReference type="NCBI Taxonomy" id="60036"/>
    <lineage>
        <taxon>Bacteria</taxon>
        <taxon>Pseudomonadati</taxon>
        <taxon>Thermodesulfobacteriota</taxon>
        <taxon>Desulfuromonadia</taxon>
        <taxon>Geobacterales</taxon>
        <taxon>Geobacteraceae</taxon>
        <taxon>Geoanaerobacter</taxon>
    </lineage>
</organism>
<dbReference type="EMBL" id="BDQG01000001">
    <property type="protein sequence ID" value="GAW66144.1"/>
    <property type="molecule type" value="Genomic_DNA"/>
</dbReference>
<reference evidence="3" key="1">
    <citation type="submission" date="2017-05" db="EMBL/GenBank/DDBJ databases">
        <title>Draft genome sequence of Geobacter pelophilus, a iron(III)-reducing bacteria.</title>
        <authorList>
            <person name="Aoyagi T."/>
            <person name="Koike H."/>
            <person name="Morita T."/>
            <person name="Sato Y."/>
            <person name="Habe H."/>
            <person name="Hori T."/>
        </authorList>
    </citation>
    <scope>NUCLEOTIDE SEQUENCE [LARGE SCALE GENOMIC DNA]</scope>
    <source>
        <strain evidence="3">Drf2</strain>
    </source>
</reference>
<comment type="caution">
    <text evidence="2">The sequence shown here is derived from an EMBL/GenBank/DDBJ whole genome shotgun (WGS) entry which is preliminary data.</text>
</comment>
<protein>
    <submittedName>
        <fullName evidence="2">Uncharacterized protein</fullName>
    </submittedName>
</protein>
<proteinExistence type="predicted"/>
<gene>
    <name evidence="2" type="ORF">GPEL0_01r1382</name>
</gene>
<feature type="compositionally biased region" description="Basic and acidic residues" evidence="1">
    <location>
        <begin position="9"/>
        <end position="26"/>
    </location>
</feature>
<sequence length="37" mass="4266">MNSFAPEQGNHDDAAPDYGNKEQEDLHQHVLFQLLKK</sequence>
<name>A0ABQ0MGG6_9BACT</name>
<accession>A0ABQ0MGG6</accession>
<feature type="region of interest" description="Disordered" evidence="1">
    <location>
        <begin position="1"/>
        <end position="26"/>
    </location>
</feature>
<evidence type="ECO:0000313" key="2">
    <source>
        <dbReference type="EMBL" id="GAW66144.1"/>
    </source>
</evidence>
<keyword evidence="3" id="KW-1185">Reference proteome</keyword>